<dbReference type="Proteomes" id="UP000427769">
    <property type="component" value="Chromosome"/>
</dbReference>
<dbReference type="InterPro" id="IPR020845">
    <property type="entry name" value="AMP-binding_CS"/>
</dbReference>
<dbReference type="GO" id="GO:0016878">
    <property type="term" value="F:acid-thiol ligase activity"/>
    <property type="evidence" value="ECO:0007669"/>
    <property type="project" value="UniProtKB-ARBA"/>
</dbReference>
<dbReference type="EMBL" id="AP021875">
    <property type="protein sequence ID" value="BBO74189.1"/>
    <property type="molecule type" value="Genomic_DNA"/>
</dbReference>
<protein>
    <submittedName>
        <fullName evidence="3">Acyl-CoA synthetase</fullName>
    </submittedName>
</protein>
<organism evidence="3 4">
    <name type="scientific">Desulfosarcina widdelii</name>
    <dbReference type="NCBI Taxonomy" id="947919"/>
    <lineage>
        <taxon>Bacteria</taxon>
        <taxon>Pseudomonadati</taxon>
        <taxon>Thermodesulfobacteriota</taxon>
        <taxon>Desulfobacteria</taxon>
        <taxon>Desulfobacterales</taxon>
        <taxon>Desulfosarcinaceae</taxon>
        <taxon>Desulfosarcina</taxon>
    </lineage>
</organism>
<dbReference type="SUPFAM" id="SSF56801">
    <property type="entry name" value="Acetyl-CoA synthetase-like"/>
    <property type="match status" value="1"/>
</dbReference>
<feature type="domain" description="AMP-dependent synthetase/ligase" evidence="1">
    <location>
        <begin position="35"/>
        <end position="418"/>
    </location>
</feature>
<dbReference type="InterPro" id="IPR050237">
    <property type="entry name" value="ATP-dep_AMP-bd_enzyme"/>
</dbReference>
<name>A0A5K7Z1S0_9BACT</name>
<dbReference type="PANTHER" id="PTHR43767:SF1">
    <property type="entry name" value="NONRIBOSOMAL PEPTIDE SYNTHASE PES1 (EUROFUNG)-RELATED"/>
    <property type="match status" value="1"/>
</dbReference>
<evidence type="ECO:0000259" key="2">
    <source>
        <dbReference type="Pfam" id="PF13193"/>
    </source>
</evidence>
<evidence type="ECO:0000313" key="3">
    <source>
        <dbReference type="EMBL" id="BBO74189.1"/>
    </source>
</evidence>
<dbReference type="Pfam" id="PF00501">
    <property type="entry name" value="AMP-binding"/>
    <property type="match status" value="1"/>
</dbReference>
<dbReference type="RefSeq" id="WP_155303237.1">
    <property type="nucleotide sequence ID" value="NZ_AP021875.1"/>
</dbReference>
<dbReference type="KEGG" id="dwd:DSCW_16060"/>
<gene>
    <name evidence="3" type="ORF">DSCW_16060</name>
</gene>
<proteinExistence type="predicted"/>
<dbReference type="PROSITE" id="PS00455">
    <property type="entry name" value="AMP_BINDING"/>
    <property type="match status" value="1"/>
</dbReference>
<dbReference type="Gene3D" id="3.30.300.30">
    <property type="match status" value="1"/>
</dbReference>
<dbReference type="Pfam" id="PF13193">
    <property type="entry name" value="AMP-binding_C"/>
    <property type="match status" value="1"/>
</dbReference>
<reference evidence="3 4" key="1">
    <citation type="submission" date="2019-11" db="EMBL/GenBank/DDBJ databases">
        <title>Comparative genomics of hydrocarbon-degrading Desulfosarcina strains.</title>
        <authorList>
            <person name="Watanabe M."/>
            <person name="Kojima H."/>
            <person name="Fukui M."/>
        </authorList>
    </citation>
    <scope>NUCLEOTIDE SEQUENCE [LARGE SCALE GENOMIC DNA]</scope>
    <source>
        <strain evidence="3 4">PP31</strain>
    </source>
</reference>
<accession>A0A5K7Z1S0</accession>
<dbReference type="Gene3D" id="3.40.50.12780">
    <property type="entry name" value="N-terminal domain of ligase-like"/>
    <property type="match status" value="1"/>
</dbReference>
<evidence type="ECO:0000259" key="1">
    <source>
        <dbReference type="Pfam" id="PF00501"/>
    </source>
</evidence>
<dbReference type="InterPro" id="IPR000873">
    <property type="entry name" value="AMP-dep_synth/lig_dom"/>
</dbReference>
<keyword evidence="4" id="KW-1185">Reference proteome</keyword>
<feature type="domain" description="AMP-binding enzyme C-terminal" evidence="2">
    <location>
        <begin position="470"/>
        <end position="545"/>
    </location>
</feature>
<evidence type="ECO:0000313" key="4">
    <source>
        <dbReference type="Proteomes" id="UP000427769"/>
    </source>
</evidence>
<dbReference type="InterPro" id="IPR042099">
    <property type="entry name" value="ANL_N_sf"/>
</dbReference>
<dbReference type="AlphaFoldDB" id="A0A5K7Z1S0"/>
<dbReference type="NCBIfam" id="NF005714">
    <property type="entry name" value="PRK07529.1"/>
    <property type="match status" value="1"/>
</dbReference>
<dbReference type="OrthoDB" id="9765680at2"/>
<dbReference type="InterPro" id="IPR025110">
    <property type="entry name" value="AMP-bd_C"/>
</dbReference>
<dbReference type="PANTHER" id="PTHR43767">
    <property type="entry name" value="LONG-CHAIN-FATTY-ACID--COA LIGASE"/>
    <property type="match status" value="1"/>
</dbReference>
<dbReference type="InterPro" id="IPR045851">
    <property type="entry name" value="AMP-bd_C_sf"/>
</dbReference>
<sequence length="626" mass="68170">MKEPFVIAGMKDVEAIEAVSFNERVAETNTFAVLEKGAAIEPESVAISFLINGDSWDQPVRITYGELIHKIRQCANMFHDLGIGPNDVVTYLLPNIPQTHFVLWGAEAAGVVNPINPMLEPDTIRDICRAAGTRVMVALGDLPGTEIWKKVMAIKDQIPTLEHIICVMGPGDGEKIHSFDEKVAAYPGDRLTFDRTIAPDDVSSLYHTGGTTGTPKLARRTHINEVVMGWMIRAMGGLGNDTTVLCGLPLFHVNGTTVTGITPFSLGAHVVMLSPMGYRDPSVIKNFYNIVERYRANFFSAVPTVLSTLMDIPVGDSDIDSLQYAICGAAPLSVEMFKRFEAHTGMKVLEGYGLTEGACASSINPKNGERKVGSIGIRMPYQQMKVVVVDDDGRYLRDAEAGEIGAIAICGPNVFKGYVEESHNAGIWVQDGWFNTGDLGRMDADGYFWLTGRKKELIIRGGHNIDPATIEEILYRLPDVQVAAAVPQPDPHAGEVPVAYVQLAADSSMTEEDLLAYAREHIGERAAVPKAIHIVETVPLTPVGKIFKPALRWDVIEKVYLKELEALGDQVERVSVSAGEDKVHGTRVDLAITSASGVDPAILEKQITDILARYTLHLSLTVEPSS</sequence>